<gene>
    <name evidence="2" type="ORF">OESDEN_13990</name>
</gene>
<keyword evidence="3" id="KW-1185">Reference proteome</keyword>
<feature type="region of interest" description="Disordered" evidence="1">
    <location>
        <begin position="95"/>
        <end position="141"/>
    </location>
</feature>
<accession>A0A0B1SMU6</accession>
<dbReference type="EMBL" id="KN561001">
    <property type="protein sequence ID" value="KHJ86264.1"/>
    <property type="molecule type" value="Genomic_DNA"/>
</dbReference>
<name>A0A0B1SMU6_OESDE</name>
<dbReference type="Proteomes" id="UP000053660">
    <property type="component" value="Unassembled WGS sequence"/>
</dbReference>
<feature type="non-terminal residue" evidence="2">
    <location>
        <position position="1"/>
    </location>
</feature>
<reference evidence="2 3" key="1">
    <citation type="submission" date="2014-03" db="EMBL/GenBank/DDBJ databases">
        <title>Draft genome of the hookworm Oesophagostomum dentatum.</title>
        <authorList>
            <person name="Mitreva M."/>
        </authorList>
    </citation>
    <scope>NUCLEOTIDE SEQUENCE [LARGE SCALE GENOMIC DNA]</scope>
    <source>
        <strain evidence="2 3">OD-Hann</strain>
    </source>
</reference>
<evidence type="ECO:0000313" key="2">
    <source>
        <dbReference type="EMBL" id="KHJ86264.1"/>
    </source>
</evidence>
<protein>
    <submittedName>
        <fullName evidence="2">Uncharacterized protein</fullName>
    </submittedName>
</protein>
<dbReference type="AlphaFoldDB" id="A0A0B1SMU6"/>
<evidence type="ECO:0000313" key="3">
    <source>
        <dbReference type="Proteomes" id="UP000053660"/>
    </source>
</evidence>
<organism evidence="2 3">
    <name type="scientific">Oesophagostomum dentatum</name>
    <name type="common">Nodular worm</name>
    <dbReference type="NCBI Taxonomy" id="61180"/>
    <lineage>
        <taxon>Eukaryota</taxon>
        <taxon>Metazoa</taxon>
        <taxon>Ecdysozoa</taxon>
        <taxon>Nematoda</taxon>
        <taxon>Chromadorea</taxon>
        <taxon>Rhabditida</taxon>
        <taxon>Rhabditina</taxon>
        <taxon>Rhabditomorpha</taxon>
        <taxon>Strongyloidea</taxon>
        <taxon>Strongylidae</taxon>
        <taxon>Oesophagostomum</taxon>
    </lineage>
</organism>
<evidence type="ECO:0000256" key="1">
    <source>
        <dbReference type="SAM" id="MobiDB-lite"/>
    </source>
</evidence>
<proteinExistence type="predicted"/>
<sequence length="141" mass="16019">PPDEVKNEEKDQKKVDSVLFNIDLKEDETIKTDLGSIHDEEHINPFKKIYQEKKEKEMEGKVEQYISVIGDKEKDLPVYSMDRPHFLKMSQMSAVKEPSAKITPAPVKPEIKTGGTTPKNEKADHSKQVSLNKSAAFPINK</sequence>